<evidence type="ECO:0000313" key="2">
    <source>
        <dbReference type="EMBL" id="PWA23336.1"/>
    </source>
</evidence>
<comment type="caution">
    <text evidence="2">The sequence shown here is derived from an EMBL/GenBank/DDBJ whole genome shotgun (WGS) entry which is preliminary data.</text>
</comment>
<dbReference type="AlphaFoldDB" id="A0A315VJ34"/>
<proteinExistence type="predicted"/>
<name>A0A315VJ34_GAMAF</name>
<evidence type="ECO:0000256" key="1">
    <source>
        <dbReference type="SAM" id="MobiDB-lite"/>
    </source>
</evidence>
<protein>
    <submittedName>
        <fullName evidence="2">Uncharacterized protein</fullName>
    </submittedName>
</protein>
<dbReference type="EMBL" id="NHOQ01001602">
    <property type="protein sequence ID" value="PWA23336.1"/>
    <property type="molecule type" value="Genomic_DNA"/>
</dbReference>
<dbReference type="Proteomes" id="UP000250572">
    <property type="component" value="Unassembled WGS sequence"/>
</dbReference>
<gene>
    <name evidence="2" type="ORF">CCH79_00020391</name>
</gene>
<keyword evidence="3" id="KW-1185">Reference proteome</keyword>
<sequence length="258" mass="28120">EIVLQTRPVRLREGQRLVLNTDLDVAAHRVCYTHSNDHDSDADSFRTHPNRSVSTFLSPENGSSAFGRGRTEPGGGRLLLMPTWQQRVGEGQVWFVAQTRATTAWLQTEQPAGPVPVTILAATARIRSGPELFAFCPIHRTGPALHTSDPISRGRTTRRASDAQSVALGPLVAPEMTLVAPAAIEDRNSPNIFPSLEFDGNSWSDLDKDTQRPGRFNESRTCSGPSPGCSGIPTPVVSWFWAQQIVSGRLTINTPGFK</sequence>
<organism evidence="2 3">
    <name type="scientific">Gambusia affinis</name>
    <name type="common">Western mosquitofish</name>
    <name type="synonym">Heterandria affinis</name>
    <dbReference type="NCBI Taxonomy" id="33528"/>
    <lineage>
        <taxon>Eukaryota</taxon>
        <taxon>Metazoa</taxon>
        <taxon>Chordata</taxon>
        <taxon>Craniata</taxon>
        <taxon>Vertebrata</taxon>
        <taxon>Euteleostomi</taxon>
        <taxon>Actinopterygii</taxon>
        <taxon>Neopterygii</taxon>
        <taxon>Teleostei</taxon>
        <taxon>Neoteleostei</taxon>
        <taxon>Acanthomorphata</taxon>
        <taxon>Ovalentaria</taxon>
        <taxon>Atherinomorphae</taxon>
        <taxon>Cyprinodontiformes</taxon>
        <taxon>Poeciliidae</taxon>
        <taxon>Poeciliinae</taxon>
        <taxon>Gambusia</taxon>
    </lineage>
</organism>
<evidence type="ECO:0000313" key="3">
    <source>
        <dbReference type="Proteomes" id="UP000250572"/>
    </source>
</evidence>
<feature type="region of interest" description="Disordered" evidence="1">
    <location>
        <begin position="53"/>
        <end position="74"/>
    </location>
</feature>
<feature type="non-terminal residue" evidence="2">
    <location>
        <position position="1"/>
    </location>
</feature>
<feature type="compositionally biased region" description="Polar residues" evidence="1">
    <location>
        <begin position="53"/>
        <end position="64"/>
    </location>
</feature>
<reference evidence="2 3" key="1">
    <citation type="journal article" date="2018" name="G3 (Bethesda)">
        <title>A High-Quality Reference Genome for the Invasive Mosquitofish Gambusia affinis Using a Chicago Library.</title>
        <authorList>
            <person name="Hoffberg S.L."/>
            <person name="Troendle N.J."/>
            <person name="Glenn T.C."/>
            <person name="Mahmud O."/>
            <person name="Louha S."/>
            <person name="Chalopin D."/>
            <person name="Bennetzen J.L."/>
            <person name="Mauricio R."/>
        </authorList>
    </citation>
    <scope>NUCLEOTIDE SEQUENCE [LARGE SCALE GENOMIC DNA]</scope>
    <source>
        <strain evidence="2">NE01/NJP1002.9</strain>
        <tissue evidence="2">Muscle</tissue>
    </source>
</reference>
<feature type="non-terminal residue" evidence="2">
    <location>
        <position position="258"/>
    </location>
</feature>
<accession>A0A315VJ34</accession>